<keyword evidence="3" id="KW-1185">Reference proteome</keyword>
<dbReference type="Proteomes" id="UP001642409">
    <property type="component" value="Unassembled WGS sequence"/>
</dbReference>
<proteinExistence type="predicted"/>
<accession>A0AA86PSN1</accession>
<sequence length="118" mass="13617">MMMSLKNQVAMQENKHNQIKQVFKYVYDINDKIKVQNVSINKYPSLPMQCFDLQSQLSSKMMNLRLSDRIDSVQFGDNFLDFEGADQDSFSICSKLEMTVSQVIMTADYDVGECSFSK</sequence>
<dbReference type="EMBL" id="CATOUU010000745">
    <property type="protein sequence ID" value="CAI9945434.1"/>
    <property type="molecule type" value="Genomic_DNA"/>
</dbReference>
<evidence type="ECO:0000313" key="2">
    <source>
        <dbReference type="EMBL" id="CAL6073075.1"/>
    </source>
</evidence>
<comment type="caution">
    <text evidence="1">The sequence shown here is derived from an EMBL/GenBank/DDBJ whole genome shotgun (WGS) entry which is preliminary data.</text>
</comment>
<protein>
    <submittedName>
        <fullName evidence="2">Hypothetical_protein</fullName>
    </submittedName>
</protein>
<reference evidence="1" key="1">
    <citation type="submission" date="2023-06" db="EMBL/GenBank/DDBJ databases">
        <authorList>
            <person name="Kurt Z."/>
        </authorList>
    </citation>
    <scope>NUCLEOTIDE SEQUENCE</scope>
</reference>
<reference evidence="2 3" key="2">
    <citation type="submission" date="2024-07" db="EMBL/GenBank/DDBJ databases">
        <authorList>
            <person name="Akdeniz Z."/>
        </authorList>
    </citation>
    <scope>NUCLEOTIDE SEQUENCE [LARGE SCALE GENOMIC DNA]</scope>
</reference>
<dbReference type="EMBL" id="CAXDID020000299">
    <property type="protein sequence ID" value="CAL6073075.1"/>
    <property type="molecule type" value="Genomic_DNA"/>
</dbReference>
<name>A0AA86PSN1_9EUKA</name>
<dbReference type="AlphaFoldDB" id="A0AA86PSN1"/>
<organism evidence="1">
    <name type="scientific">Hexamita inflata</name>
    <dbReference type="NCBI Taxonomy" id="28002"/>
    <lineage>
        <taxon>Eukaryota</taxon>
        <taxon>Metamonada</taxon>
        <taxon>Diplomonadida</taxon>
        <taxon>Hexamitidae</taxon>
        <taxon>Hexamitinae</taxon>
        <taxon>Hexamita</taxon>
    </lineage>
</organism>
<evidence type="ECO:0000313" key="1">
    <source>
        <dbReference type="EMBL" id="CAI9945434.1"/>
    </source>
</evidence>
<gene>
    <name evidence="1" type="ORF">HINF_LOCUS33079</name>
    <name evidence="2" type="ORF">HINF_LOCUS55928</name>
</gene>
<evidence type="ECO:0000313" key="3">
    <source>
        <dbReference type="Proteomes" id="UP001642409"/>
    </source>
</evidence>